<dbReference type="PANTHER" id="PTHR42695:SF5">
    <property type="entry name" value="GLUTAMINE AMIDOTRANSFERASE YLR126C-RELATED"/>
    <property type="match status" value="1"/>
</dbReference>
<accession>A0A7W6EIA2</accession>
<evidence type="ECO:0000313" key="3">
    <source>
        <dbReference type="Proteomes" id="UP000537592"/>
    </source>
</evidence>
<dbReference type="SUPFAM" id="SSF52317">
    <property type="entry name" value="Class I glutamine amidotransferase-like"/>
    <property type="match status" value="1"/>
</dbReference>
<keyword evidence="2" id="KW-0436">Ligase</keyword>
<evidence type="ECO:0000259" key="1">
    <source>
        <dbReference type="Pfam" id="PF00117"/>
    </source>
</evidence>
<dbReference type="EMBL" id="JACICC010000006">
    <property type="protein sequence ID" value="MBB3810532.1"/>
    <property type="molecule type" value="Genomic_DNA"/>
</dbReference>
<organism evidence="2 3">
    <name type="scientific">Pseudochelatococcus contaminans</name>
    <dbReference type="NCBI Taxonomy" id="1538103"/>
    <lineage>
        <taxon>Bacteria</taxon>
        <taxon>Pseudomonadati</taxon>
        <taxon>Pseudomonadota</taxon>
        <taxon>Alphaproteobacteria</taxon>
        <taxon>Hyphomicrobiales</taxon>
        <taxon>Chelatococcaceae</taxon>
        <taxon>Pseudochelatococcus</taxon>
    </lineage>
</organism>
<dbReference type="Gene3D" id="3.40.50.880">
    <property type="match status" value="1"/>
</dbReference>
<dbReference type="RefSeq" id="WP_183753568.1">
    <property type="nucleotide sequence ID" value="NZ_JACICC010000006.1"/>
</dbReference>
<dbReference type="InterPro" id="IPR017926">
    <property type="entry name" value="GATASE"/>
</dbReference>
<proteinExistence type="predicted"/>
<gene>
    <name evidence="2" type="ORF">FHS81_002633</name>
</gene>
<keyword evidence="3" id="KW-1185">Reference proteome</keyword>
<dbReference type="PANTHER" id="PTHR42695">
    <property type="entry name" value="GLUTAMINE AMIDOTRANSFERASE YLR126C-RELATED"/>
    <property type="match status" value="1"/>
</dbReference>
<dbReference type="InterPro" id="IPR044992">
    <property type="entry name" value="ChyE-like"/>
</dbReference>
<feature type="domain" description="Glutamine amidotransferase" evidence="1">
    <location>
        <begin position="52"/>
        <end position="193"/>
    </location>
</feature>
<dbReference type="CDD" id="cd01741">
    <property type="entry name" value="GATase1_1"/>
    <property type="match status" value="1"/>
</dbReference>
<dbReference type="NCBIfam" id="NF006562">
    <property type="entry name" value="PRK09065.1"/>
    <property type="match status" value="1"/>
</dbReference>
<dbReference type="GO" id="GO:0003922">
    <property type="term" value="F:GMP synthase (glutamine-hydrolyzing) activity"/>
    <property type="evidence" value="ECO:0007669"/>
    <property type="project" value="UniProtKB-EC"/>
</dbReference>
<dbReference type="Proteomes" id="UP000537592">
    <property type="component" value="Unassembled WGS sequence"/>
</dbReference>
<comment type="caution">
    <text evidence="2">The sequence shown here is derived from an EMBL/GenBank/DDBJ whole genome shotgun (WGS) entry which is preliminary data.</text>
</comment>
<dbReference type="AlphaFoldDB" id="A0A7W6EIA2"/>
<dbReference type="PROSITE" id="PS51273">
    <property type="entry name" value="GATASE_TYPE_1"/>
    <property type="match status" value="1"/>
</dbReference>
<name>A0A7W6EIA2_9HYPH</name>
<reference evidence="2 3" key="1">
    <citation type="submission" date="2020-08" db="EMBL/GenBank/DDBJ databases">
        <title>Genomic Encyclopedia of Type Strains, Phase IV (KMG-IV): sequencing the most valuable type-strain genomes for metagenomic binning, comparative biology and taxonomic classification.</title>
        <authorList>
            <person name="Goeker M."/>
        </authorList>
    </citation>
    <scope>NUCLEOTIDE SEQUENCE [LARGE SCALE GENOMIC DNA]</scope>
    <source>
        <strain evidence="2 3">DSM 28760</strain>
    </source>
</reference>
<dbReference type="Pfam" id="PF00117">
    <property type="entry name" value="GATase"/>
    <property type="match status" value="1"/>
</dbReference>
<dbReference type="GO" id="GO:0005829">
    <property type="term" value="C:cytosol"/>
    <property type="evidence" value="ECO:0007669"/>
    <property type="project" value="TreeGrafter"/>
</dbReference>
<dbReference type="PRINTS" id="PR00096">
    <property type="entry name" value="GATASE"/>
</dbReference>
<protein>
    <submittedName>
        <fullName evidence="2">GMP synthase (Glutamine-hydrolyzing)</fullName>
        <ecNumber evidence="2">6.3.5.2</ecNumber>
    </submittedName>
</protein>
<dbReference type="EC" id="6.3.5.2" evidence="2"/>
<sequence>MQKPVLIILAGRAYPEISGAIGDYDDWIAAGLGDALPHIVVDAREQPELPHPSDLAGVVVSGSHAMVTDREDWSERLADWLKSSAEADLPILGICYGHQLLAHAFGGTVGNRQTGVEIGTRAIALTGQADDDELFKGLPAEFPAQLVHYQSVLGLPDGSTVLACSDEEAHQAFRIGKRAWGVQFHPEFSAEAMRGYIRQLRDRLEAPDALLDDVSDTAVARSILQRFSALCAVSRPKVG</sequence>
<dbReference type="InterPro" id="IPR029062">
    <property type="entry name" value="Class_I_gatase-like"/>
</dbReference>
<evidence type="ECO:0000313" key="2">
    <source>
        <dbReference type="EMBL" id="MBB3810532.1"/>
    </source>
</evidence>